<protein>
    <submittedName>
        <fullName evidence="1">Uncharacterized protein</fullName>
    </submittedName>
</protein>
<gene>
    <name evidence="1" type="ORF">MCHLDSM_05952</name>
</gene>
<sequence>MGRSPGSVQVHTGGVRFESALLEALSAEGSPAALACLRWLVTGESPQRLAVDVVWPARLPAG</sequence>
<dbReference type="PATRIC" id="fig|37916.4.peg.5974"/>
<reference evidence="1 2" key="1">
    <citation type="journal article" date="2015" name="Genome Biol. Evol.">
        <title>Characterization of Three Mycobacterium spp. with Potential Use in Bioremediation by Genome Sequencing and Comparative Genomics.</title>
        <authorList>
            <person name="Das S."/>
            <person name="Pettersson B.M."/>
            <person name="Behra P.R."/>
            <person name="Ramesh M."/>
            <person name="Dasgupta S."/>
            <person name="Bhattacharya A."/>
            <person name="Kirsebom L.A."/>
        </authorList>
    </citation>
    <scope>NUCLEOTIDE SEQUENCE [LARGE SCALE GENOMIC DNA]</scope>
    <source>
        <strain evidence="1 2">DSM 43826</strain>
    </source>
</reference>
<dbReference type="AlphaFoldDB" id="A0A0J6VFQ2"/>
<dbReference type="SMR" id="A0A0J6VFQ2"/>
<accession>A0A0J6VFQ2</accession>
<organism evidence="1 2">
    <name type="scientific">Mycolicibacterium chlorophenolicum</name>
    <dbReference type="NCBI Taxonomy" id="37916"/>
    <lineage>
        <taxon>Bacteria</taxon>
        <taxon>Bacillati</taxon>
        <taxon>Actinomycetota</taxon>
        <taxon>Actinomycetes</taxon>
        <taxon>Mycobacteriales</taxon>
        <taxon>Mycobacteriaceae</taxon>
        <taxon>Mycolicibacterium</taxon>
    </lineage>
</organism>
<keyword evidence="2" id="KW-1185">Reference proteome</keyword>
<evidence type="ECO:0000313" key="2">
    <source>
        <dbReference type="Proteomes" id="UP000036513"/>
    </source>
</evidence>
<name>A0A0J6VFQ2_9MYCO</name>
<comment type="caution">
    <text evidence="1">The sequence shown here is derived from an EMBL/GenBank/DDBJ whole genome shotgun (WGS) entry which is preliminary data.</text>
</comment>
<dbReference type="EMBL" id="JYNL01000065">
    <property type="protein sequence ID" value="KMO69840.1"/>
    <property type="molecule type" value="Genomic_DNA"/>
</dbReference>
<dbReference type="Proteomes" id="UP000036513">
    <property type="component" value="Unassembled WGS sequence"/>
</dbReference>
<evidence type="ECO:0000313" key="1">
    <source>
        <dbReference type="EMBL" id="KMO69840.1"/>
    </source>
</evidence>
<proteinExistence type="predicted"/>